<gene>
    <name evidence="1" type="ORF">T1815_27781</name>
</gene>
<dbReference type="EMBL" id="CVRQ01000053">
    <property type="protein sequence ID" value="CRL41777.1"/>
    <property type="molecule type" value="Genomic_DNA"/>
</dbReference>
<evidence type="ECO:0008006" key="3">
    <source>
        <dbReference type="Google" id="ProtNLM"/>
    </source>
</evidence>
<organism evidence="1 2">
    <name type="scientific">Agathobacter rectalis</name>
    <dbReference type="NCBI Taxonomy" id="39491"/>
    <lineage>
        <taxon>Bacteria</taxon>
        <taxon>Bacillati</taxon>
        <taxon>Bacillota</taxon>
        <taxon>Clostridia</taxon>
        <taxon>Lachnospirales</taxon>
        <taxon>Lachnospiraceae</taxon>
        <taxon>Agathobacter</taxon>
    </lineage>
</organism>
<protein>
    <recommendedName>
        <fullName evidence="3">DUF4062 domain-containing protein</fullName>
    </recommendedName>
</protein>
<accession>A0A0M6WYK1</accession>
<evidence type="ECO:0000313" key="1">
    <source>
        <dbReference type="EMBL" id="CRL41777.1"/>
    </source>
</evidence>
<proteinExistence type="predicted"/>
<name>A0A0M6WYK1_9FIRM</name>
<reference evidence="2" key="1">
    <citation type="submission" date="2015-05" db="EMBL/GenBank/DDBJ databases">
        <authorList>
            <consortium name="Pathogen Informatics"/>
        </authorList>
    </citation>
    <scope>NUCLEOTIDE SEQUENCE [LARGE SCALE GENOMIC DNA]</scope>
    <source>
        <strain evidence="2">T1-815</strain>
    </source>
</reference>
<dbReference type="RefSeq" id="WP_055062653.1">
    <property type="nucleotide sequence ID" value="NZ_CVRQ01000053.1"/>
</dbReference>
<evidence type="ECO:0000313" key="2">
    <source>
        <dbReference type="Proteomes" id="UP000049472"/>
    </source>
</evidence>
<sequence>MAQKFMHYNIVVSCPSDMVGDREKLQNAVAIVNEQNAHFRQMHFDIKYWQKDVLFGVGDPQLIINNSIIKNADMVIALFGSRLGTPTARATSGTIEEIEEMIKAGKQVFVCFSEKDITITASDSEEKLRDILKVREFQKNYKGLYIAYRTDEELEEKITNQLRLFVGSIEEDREIYICDVPFTYQEVRGNRPGLENAKELIFIARTGKIFLGKHYNHINQMIKNGGKITYVTSEDFNTVRDTTEYKDNQDTALTILKRLKDIYPDRVNIGFLPTPVNITMYYLKLHDGTEYINVKFNFQTYHGNDKHPMFDLFPNNPMFPIFQHEIVGLQKLIIPIE</sequence>
<keyword evidence="2" id="KW-1185">Reference proteome</keyword>
<dbReference type="AlphaFoldDB" id="A0A0M6WYK1"/>
<dbReference type="Proteomes" id="UP000049472">
    <property type="component" value="Unassembled WGS sequence"/>
</dbReference>